<feature type="chain" id="PRO_5021835851" description="DUF2946 domain-containing protein" evidence="2">
    <location>
        <begin position="25"/>
        <end position="143"/>
    </location>
</feature>
<protein>
    <recommendedName>
        <fullName evidence="5">DUF2946 domain-containing protein</fullName>
    </recommendedName>
</protein>
<accession>A0A518CT96</accession>
<organism evidence="3 4">
    <name type="scientific">Polystyrenella longa</name>
    <dbReference type="NCBI Taxonomy" id="2528007"/>
    <lineage>
        <taxon>Bacteria</taxon>
        <taxon>Pseudomonadati</taxon>
        <taxon>Planctomycetota</taxon>
        <taxon>Planctomycetia</taxon>
        <taxon>Planctomycetales</taxon>
        <taxon>Planctomycetaceae</taxon>
        <taxon>Polystyrenella</taxon>
    </lineage>
</organism>
<evidence type="ECO:0000313" key="3">
    <source>
        <dbReference type="EMBL" id="QDU82448.1"/>
    </source>
</evidence>
<keyword evidence="2" id="KW-0732">Signal</keyword>
<feature type="signal peptide" evidence="2">
    <location>
        <begin position="1"/>
        <end position="24"/>
    </location>
</feature>
<keyword evidence="4" id="KW-1185">Reference proteome</keyword>
<reference evidence="3 4" key="1">
    <citation type="submission" date="2019-02" db="EMBL/GenBank/DDBJ databases">
        <title>Deep-cultivation of Planctomycetes and their phenomic and genomic characterization uncovers novel biology.</title>
        <authorList>
            <person name="Wiegand S."/>
            <person name="Jogler M."/>
            <person name="Boedeker C."/>
            <person name="Pinto D."/>
            <person name="Vollmers J."/>
            <person name="Rivas-Marin E."/>
            <person name="Kohn T."/>
            <person name="Peeters S.H."/>
            <person name="Heuer A."/>
            <person name="Rast P."/>
            <person name="Oberbeckmann S."/>
            <person name="Bunk B."/>
            <person name="Jeske O."/>
            <person name="Meyerdierks A."/>
            <person name="Storesund J.E."/>
            <person name="Kallscheuer N."/>
            <person name="Luecker S."/>
            <person name="Lage O.M."/>
            <person name="Pohl T."/>
            <person name="Merkel B.J."/>
            <person name="Hornburger P."/>
            <person name="Mueller R.-W."/>
            <person name="Bruemmer F."/>
            <person name="Labrenz M."/>
            <person name="Spormann A.M."/>
            <person name="Op den Camp H."/>
            <person name="Overmann J."/>
            <person name="Amann R."/>
            <person name="Jetten M.S.M."/>
            <person name="Mascher T."/>
            <person name="Medema M.H."/>
            <person name="Devos D.P."/>
            <person name="Kaster A.-K."/>
            <person name="Ovreas L."/>
            <person name="Rohde M."/>
            <person name="Galperin M.Y."/>
            <person name="Jogler C."/>
        </authorList>
    </citation>
    <scope>NUCLEOTIDE SEQUENCE [LARGE SCALE GENOMIC DNA]</scope>
    <source>
        <strain evidence="3 4">Pla110</strain>
    </source>
</reference>
<dbReference type="RefSeq" id="WP_231742701.1">
    <property type="nucleotide sequence ID" value="NZ_CP036281.1"/>
</dbReference>
<gene>
    <name evidence="3" type="ORF">Pla110_42050</name>
</gene>
<evidence type="ECO:0000313" key="4">
    <source>
        <dbReference type="Proteomes" id="UP000317178"/>
    </source>
</evidence>
<feature type="region of interest" description="Disordered" evidence="1">
    <location>
        <begin position="46"/>
        <end position="67"/>
    </location>
</feature>
<sequence precursor="true">MLFRSLFISAFVTVALLGNAGTHAVQEWLGVCTHSHSVVHESTLPSGEHAHCSHGHHSHHHHGQHSCHVPVADDSSVPLQPRPSHDADHCLVCQFFGLSSRVTLQVESPSLFQAVTYAAISDYQQECRRVVVAFNRRGPPTLS</sequence>
<name>A0A518CT96_9PLAN</name>
<dbReference type="Proteomes" id="UP000317178">
    <property type="component" value="Chromosome"/>
</dbReference>
<dbReference type="AlphaFoldDB" id="A0A518CT96"/>
<dbReference type="KEGG" id="plon:Pla110_42050"/>
<evidence type="ECO:0008006" key="5">
    <source>
        <dbReference type="Google" id="ProtNLM"/>
    </source>
</evidence>
<proteinExistence type="predicted"/>
<evidence type="ECO:0000256" key="1">
    <source>
        <dbReference type="SAM" id="MobiDB-lite"/>
    </source>
</evidence>
<dbReference type="EMBL" id="CP036281">
    <property type="protein sequence ID" value="QDU82448.1"/>
    <property type="molecule type" value="Genomic_DNA"/>
</dbReference>
<feature type="compositionally biased region" description="Basic residues" evidence="1">
    <location>
        <begin position="52"/>
        <end position="65"/>
    </location>
</feature>
<evidence type="ECO:0000256" key="2">
    <source>
        <dbReference type="SAM" id="SignalP"/>
    </source>
</evidence>